<evidence type="ECO:0008006" key="3">
    <source>
        <dbReference type="Google" id="ProtNLM"/>
    </source>
</evidence>
<evidence type="ECO:0000313" key="1">
    <source>
        <dbReference type="EMBL" id="CAD6953887.1"/>
    </source>
</evidence>
<feature type="non-terminal residue" evidence="1">
    <location>
        <position position="83"/>
    </location>
</feature>
<protein>
    <recommendedName>
        <fullName evidence="3">Spt6 SH2 domain-containing protein</fullName>
    </recommendedName>
</protein>
<reference evidence="1" key="1">
    <citation type="submission" date="2020-10" db="EMBL/GenBank/DDBJ databases">
        <authorList>
            <person name="Sedaghatjoo S."/>
        </authorList>
    </citation>
    <scope>NUCLEOTIDE SEQUENCE</scope>
    <source>
        <strain evidence="1">AZH3</strain>
    </source>
</reference>
<name>A0ABN7J8W8_9BASI</name>
<dbReference type="EMBL" id="CAJHJG010005965">
    <property type="protein sequence ID" value="CAD6953887.1"/>
    <property type="molecule type" value="Genomic_DNA"/>
</dbReference>
<dbReference type="Proteomes" id="UP000836402">
    <property type="component" value="Unassembled WGS sequence"/>
</dbReference>
<accession>A0ABN7J8W8</accession>
<keyword evidence="2" id="KW-1185">Reference proteome</keyword>
<comment type="caution">
    <text evidence="1">The sequence shown here is derived from an EMBL/GenBank/DDBJ whole genome shotgun (WGS) entry which is preliminary data.</text>
</comment>
<evidence type="ECO:0000313" key="2">
    <source>
        <dbReference type="Proteomes" id="UP000836402"/>
    </source>
</evidence>
<organism evidence="1 2">
    <name type="scientific">Tilletia caries</name>
    <name type="common">wheat bunt fungus</name>
    <dbReference type="NCBI Taxonomy" id="13290"/>
    <lineage>
        <taxon>Eukaryota</taxon>
        <taxon>Fungi</taxon>
        <taxon>Dikarya</taxon>
        <taxon>Basidiomycota</taxon>
        <taxon>Ustilaginomycotina</taxon>
        <taxon>Exobasidiomycetes</taxon>
        <taxon>Tilletiales</taxon>
        <taxon>Tilletiaceae</taxon>
        <taxon>Tilletia</taxon>
    </lineage>
</organism>
<sequence>MVLIKSTSTFMAKAEDRWKGPYAIIRQTHSGSYELQELDGTPLERNYGSDRLREYFPRPRVINEERFFLDDAVDGTFNTTLGP</sequence>
<gene>
    <name evidence="1" type="ORF">JKIAZH3_G532</name>
</gene>
<proteinExistence type="predicted"/>